<dbReference type="SUPFAM" id="SSF50978">
    <property type="entry name" value="WD40 repeat-like"/>
    <property type="match status" value="1"/>
</dbReference>
<feature type="region of interest" description="Disordered" evidence="4">
    <location>
        <begin position="923"/>
        <end position="1082"/>
    </location>
</feature>
<keyword evidence="3" id="KW-0472">Membrane</keyword>
<dbReference type="InterPro" id="IPR050865">
    <property type="entry name" value="BEACH_Domain"/>
</dbReference>
<feature type="compositionally biased region" description="Basic and acidic residues" evidence="4">
    <location>
        <begin position="854"/>
        <end position="873"/>
    </location>
</feature>
<evidence type="ECO:0000256" key="3">
    <source>
        <dbReference type="ARBA" id="ARBA00023136"/>
    </source>
</evidence>
<feature type="compositionally biased region" description="Acidic residues" evidence="4">
    <location>
        <begin position="927"/>
        <end position="943"/>
    </location>
</feature>
<feature type="domain" description="BEACH" evidence="5">
    <location>
        <begin position="2069"/>
        <end position="2349"/>
    </location>
</feature>
<dbReference type="Pfam" id="PF13385">
    <property type="entry name" value="Laminin_G_3"/>
    <property type="match status" value="1"/>
</dbReference>
<sequence>MTNSYDVEELRAILKSSERDPSLLAFLRQTNLKQRCRPNAFFAFPGTKGSMVSLPPLQKWPIQFGWSFSTWFFLEPKANAQPYLYNFKTGKNGLGYSAHFFNNCLVLTSIRVKGKGVQHCVAYEFPSYKWIHCAVTYHNKWRASEIKVYVNGQMTANIEMQWQVQTNEIFDKCFIGGCGSITKNDRAGDLNNLSGQMSAIYLFNEGLSPNQICAIHRLGPSYMGQFKYSNESHVNLPPQISKTLYDEKLASSLFSLFTPVAVDSGTLCIQLAPFKSSTSASAQNYFVSAPHAALQGETKAVITQPICSTLQSLGCSRSLLPLLESYCNRGDSKACESLIGFLCDLLESSPHWFANEIVQSNGFVIVACSLATNARQLLTEKLLDTFLNLTRTLMTTASSQGDSLLLKNLLDNILFNPSLWVYSEPKIQIKLYSYLSSEFLYGTRHNSKYTMSNTTNSMPYMAYSPNSIGGGFVAQSYAPNPNNSDEQPKSSSFEVPFIVADLLFGEVRRVSTVLQSLHSLKYYYWVVEEENINHKARNSRLRPERSELLSIRSYILKFITELITRANTCPSDEIQGMLNYVSACLKPDNILDVMDTLSELIEKQPGPIVTALDQKQAIRVLFNLVGARDERVCVKSLRLLNLFLAHCSNKKKQDIMGPNNLFMLLCERLRCHLPLSLDIYEALIDLMIEEDQPDRRVDDKRPKELSKMSIVNSSVVKVIATLIQEQRSIRGSRDNHGQGSTTQTTTKHSDIRSIFINDLWNLIVNSRDNRRIILQMSVWQHWLINLINSTIEDSPLVKDQILAIFRVLLYHAVRYEFGGWRVWIDTLAIIHAKVSYDEFCRQHDHGSLNSSLGELRDRKQDADSKETADDKKTTPTNASVSKEPAKDEVSPEQDESRSDSNDAPKPMIVSSISEHVVNESSGIEMTEGNDDSGEQANVDEPDAVSDKGEKDNDATSIVDDNNETGNTSNDAKKEEDSMDSVDLAPSRAFRKPSVQEDQPPVEDDSSSHTQSNEINEVSRQLSMTSIPLEDSPTPLTDADADKDNETPTNANNNQSEPPMQVENDQSNDNSEPRQQNGMQRAKASPVFRIPEFRWSNLLVKLLNDLIFSIECDLYHWRCSAKLANLDCPPFVPKTANQLVTNQGSTTAASGSAAANSSTSSNESVETILHKQENQIYIINVVHLVSQLADNVVIAAGGLLPLLADATGGTRGAASSSSPSSDHNANSTVTCEGLTMAQANSLLYRLVSMIDMVVFAASHINLSELESDKNTTNGGILRQCLRLTCTVTVKNCLVLRSLCNKIAAMGVGGGEISISSIELPKDMFDAYMGCSLLSANGLFEQSALTLENSDLIANIEYSPHQNPNTSSMPPILPFQSSPIRDPNKLLQKIDIQRIQACIYHNGSTESRQSQFLALSSLYFISVLMVSKYRDIIEPKQKAQSKYGKSSSSCGSPAPSSSGLSESSPVAGESSQANHQEPPTISSIEANLMNFGNMQPNCSNSHQQQPATATTTSNLTNMLTRKLENTLDTICPLLKTIMCDFSAFLSKTLIGSHGQDLVSKEAERTFKRADASPVEVVMLLCSQEWQNTLQKNAGLAFIELINEGRVLSHGMKDHIVRVAMEADFILSRLRADDVSKHDHFGLLCSESISARLHEEILINSLISSAARRDYVLYCKFNEMMQEKNRKHYKLDIWEDDDRRKRRFVFDSWDDSKQIFYSDKSLDQASSGTTEQSSSEQQQNADKADTKRILELQKNIEMGGIDDHCSPSGTVNLQGEFGNGDNSDASIYDEDEDDDNHSNSQHSDEGRGSSSHQPSKTRRSRDQRVRTHNAKGVPNTYLGKNRTTAHEQQLQRSDEMADRGNNLASRDHNISDDLEVGGSKDGGEHNNWDYEECGSVNDFTGSIVFAAEASLVWNIYAIPGILQISTHEVHFEPNQNITEAIDALKSGACSTKHQQHDSGCDTSDETSLQSLRCSQNDSSVEQISLRKIDLKALRYCDFLTCNGKILLNDIRAIFSRHYLLQPNALEIFLSQRTSVMFAFNDFDVVKRVVKYLPPVGVGIKYGIPQSRRASLMSPRQLFAASNMTQRWQKRDIGNFQYLMFLNTISGRTFQDLNQYPVFPWILTDYESEELDLHLPKNFRDLSKPIGALNNKRRKEFVERYQNWDNPKVPAFHYGTHYSTAAFTLNWLCRLRGACNSSYLALQDGKYEEKSRLFLSIGDSWVSSLSGGQQNVKELIPEFFYLPEIFHANLGLPEVEYPPWAKSAEEFVRKHRIALESELVSCQLHQWIDLIFGFKQRGPEAISAVNTFYYLTYQGNVNLNMIQDSSLREAIETQIKHFGQTPSQLTTEPHPPRFSALHASPLMYSSRVDEVNKVVKFPFNNPVVHISSCINNYIAATAAGDTTNSIGTVPGANPANSPSSILTITSNNQYQIHKWMPDDQSGHPFTIDPQLEGQAATNSAARRQLIDVEDICSGIQLKLSSNLTPTPTEDTTIVQTQQQPEQQQQSQPQINTAEEVQWPCAHYIVTLNGKYIIMGSFYDYSFRVFTTESGKLCQVIYGHRGPITCIARSEGNALADFYIATGGQDCSLLIWTWNDRYAQVEGSGVSAVHNPLPKLSLCGHLSPVLSAMICSELGLIVSGSKNLVLVHTITSGETLLNINIKMPDIMEKTLREHRLHAQDSSIFQRPQVEDKEKAILEASMLGEDQQSKKSMTGDKTSGGGGGPNSVDSSSGTQSPSCDRLKEERLEQLKDLCHSDYYITNLQLARELAFIVCVALPPPPCRRRSKASGDYDSRGSPPALLLTFNLMGSLMDSTPISQSPASSPKLGDVCVLQVSRDGEHLILNDSPVTIKIYKTFGLQPLYSYSTNDIPNALSEDNNRIKSLALLDHKYILVGLENGKIIVYNYDPGNLH</sequence>
<feature type="compositionally biased region" description="Basic and acidic residues" evidence="4">
    <location>
        <begin position="944"/>
        <end position="953"/>
    </location>
</feature>
<dbReference type="CDD" id="cd06071">
    <property type="entry name" value="Beach"/>
    <property type="match status" value="1"/>
</dbReference>
<feature type="compositionally biased region" description="Low complexity" evidence="4">
    <location>
        <begin position="2491"/>
        <end position="2505"/>
    </location>
</feature>
<dbReference type="GO" id="GO:0016020">
    <property type="term" value="C:membrane"/>
    <property type="evidence" value="ECO:0007669"/>
    <property type="project" value="UniProtKB-SubCell"/>
</dbReference>
<dbReference type="SMART" id="SM01026">
    <property type="entry name" value="Beach"/>
    <property type="match status" value="1"/>
</dbReference>
<dbReference type="Pfam" id="PF14844">
    <property type="entry name" value="PH_BEACH"/>
    <property type="match status" value="1"/>
</dbReference>
<feature type="region of interest" description="Disordered" evidence="4">
    <location>
        <begin position="850"/>
        <end position="907"/>
    </location>
</feature>
<feature type="region of interest" description="Disordered" evidence="4">
    <location>
        <begin position="2478"/>
        <end position="2506"/>
    </location>
</feature>
<dbReference type="PANTHER" id="PTHR13743:SF162">
    <property type="entry name" value="NEUROBEACHIN"/>
    <property type="match status" value="1"/>
</dbReference>
<dbReference type="EMBL" id="GGYP01002085">
    <property type="protein sequence ID" value="MDE46856.1"/>
    <property type="molecule type" value="Transcribed_RNA"/>
</dbReference>
<dbReference type="SUPFAM" id="SSF48371">
    <property type="entry name" value="ARM repeat"/>
    <property type="match status" value="1"/>
</dbReference>
<dbReference type="SMART" id="SM00320">
    <property type="entry name" value="WD40"/>
    <property type="match status" value="3"/>
</dbReference>
<dbReference type="GO" id="GO:0019901">
    <property type="term" value="F:protein kinase binding"/>
    <property type="evidence" value="ECO:0007669"/>
    <property type="project" value="TreeGrafter"/>
</dbReference>
<dbReference type="InterPro" id="IPR036322">
    <property type="entry name" value="WD40_repeat_dom_sf"/>
</dbReference>
<evidence type="ECO:0000259" key="6">
    <source>
        <dbReference type="PROSITE" id="PS51783"/>
    </source>
</evidence>
<dbReference type="SUPFAM" id="SSF50729">
    <property type="entry name" value="PH domain-like"/>
    <property type="match status" value="1"/>
</dbReference>
<dbReference type="SUPFAM" id="SSF81837">
    <property type="entry name" value="BEACH domain"/>
    <property type="match status" value="1"/>
</dbReference>
<evidence type="ECO:0000256" key="1">
    <source>
        <dbReference type="ARBA" id="ARBA00004370"/>
    </source>
</evidence>
<dbReference type="InterPro" id="IPR031570">
    <property type="entry name" value="NBEA/BDCP_DUF4704"/>
</dbReference>
<dbReference type="InterPro" id="IPR015943">
    <property type="entry name" value="WD40/YVTN_repeat-like_dom_sf"/>
</dbReference>
<dbReference type="InterPro" id="IPR011993">
    <property type="entry name" value="PH-like_dom_sf"/>
</dbReference>
<dbReference type="InterPro" id="IPR001680">
    <property type="entry name" value="WD40_rpt"/>
</dbReference>
<dbReference type="GO" id="GO:0008104">
    <property type="term" value="P:intracellular protein localization"/>
    <property type="evidence" value="ECO:0007669"/>
    <property type="project" value="TreeGrafter"/>
</dbReference>
<dbReference type="Pfam" id="PF15787">
    <property type="entry name" value="DUF4704"/>
    <property type="match status" value="2"/>
</dbReference>
<feature type="compositionally biased region" description="Polar residues" evidence="4">
    <location>
        <begin position="1046"/>
        <end position="1078"/>
    </location>
</feature>
<reference evidence="7" key="1">
    <citation type="submission" date="2018-10" db="EMBL/GenBank/DDBJ databases">
        <title>Transcriptome assembly of Aceria tosichella (Wheat curl mite) Type 2.</title>
        <authorList>
            <person name="Scully E.D."/>
            <person name="Geib S.M."/>
            <person name="Palmer N.A."/>
            <person name="Gupta A.K."/>
            <person name="Sarath G."/>
            <person name="Tatineni S."/>
        </authorList>
    </citation>
    <scope>NUCLEOTIDE SEQUENCE</scope>
    <source>
        <strain evidence="7">LincolnNE</strain>
    </source>
</reference>
<gene>
    <name evidence="7" type="primary">rg</name>
    <name evidence="7" type="ORF">g.15868</name>
</gene>
<dbReference type="Gene3D" id="1.10.1540.10">
    <property type="entry name" value="BEACH domain"/>
    <property type="match status" value="1"/>
</dbReference>
<proteinExistence type="predicted"/>
<dbReference type="InterPro" id="IPR000409">
    <property type="entry name" value="BEACH_dom"/>
</dbReference>
<organism evidence="7">
    <name type="scientific">Aceria tosichella</name>
    <name type="common">wheat curl mite</name>
    <dbReference type="NCBI Taxonomy" id="561515"/>
    <lineage>
        <taxon>Eukaryota</taxon>
        <taxon>Metazoa</taxon>
        <taxon>Ecdysozoa</taxon>
        <taxon>Arthropoda</taxon>
        <taxon>Chelicerata</taxon>
        <taxon>Arachnida</taxon>
        <taxon>Acari</taxon>
        <taxon>Acariformes</taxon>
        <taxon>Trombidiformes</taxon>
        <taxon>Prostigmata</taxon>
        <taxon>Eupodina</taxon>
        <taxon>Eriophyoidea</taxon>
        <taxon>Eriophyidae</taxon>
        <taxon>Eriophyinae</taxon>
        <taxon>Aceriini</taxon>
        <taxon>Aceria</taxon>
    </lineage>
</organism>
<accession>A0A6G1S8L9</accession>
<dbReference type="Pfam" id="PF02138">
    <property type="entry name" value="Beach"/>
    <property type="match status" value="1"/>
</dbReference>
<comment type="subcellular location">
    <subcellularLocation>
        <location evidence="1">Membrane</location>
    </subcellularLocation>
</comment>
<evidence type="ECO:0000256" key="2">
    <source>
        <dbReference type="ARBA" id="ARBA00022574"/>
    </source>
</evidence>
<protein>
    <submittedName>
        <fullName evidence="7">Neurobeachin</fullName>
    </submittedName>
</protein>
<feature type="compositionally biased region" description="Polar residues" evidence="4">
    <location>
        <begin position="1467"/>
        <end position="1476"/>
    </location>
</feature>
<dbReference type="InterPro" id="IPR016024">
    <property type="entry name" value="ARM-type_fold"/>
</dbReference>
<feature type="compositionally biased region" description="Polar residues" evidence="4">
    <location>
        <begin position="1007"/>
        <end position="1025"/>
    </location>
</feature>
<feature type="compositionally biased region" description="Polar residues" evidence="4">
    <location>
        <begin position="954"/>
        <end position="969"/>
    </location>
</feature>
<dbReference type="InterPro" id="IPR010508">
    <property type="entry name" value="NBEA-like_DUF1088"/>
</dbReference>
<feature type="region of interest" description="Disordered" evidence="4">
    <location>
        <begin position="2696"/>
        <end position="2734"/>
    </location>
</feature>
<evidence type="ECO:0000259" key="5">
    <source>
        <dbReference type="PROSITE" id="PS50197"/>
    </source>
</evidence>
<dbReference type="PANTHER" id="PTHR13743">
    <property type="entry name" value="BEIGE/BEACH-RELATED"/>
    <property type="match status" value="1"/>
</dbReference>
<dbReference type="Pfam" id="PF06469">
    <property type="entry name" value="DUF1088"/>
    <property type="match status" value="1"/>
</dbReference>
<dbReference type="InterPro" id="IPR013320">
    <property type="entry name" value="ConA-like_dom_sf"/>
</dbReference>
<evidence type="ECO:0000256" key="4">
    <source>
        <dbReference type="SAM" id="MobiDB-lite"/>
    </source>
</evidence>
<feature type="compositionally biased region" description="Basic and acidic residues" evidence="4">
    <location>
        <begin position="883"/>
        <end position="902"/>
    </location>
</feature>
<evidence type="ECO:0000313" key="7">
    <source>
        <dbReference type="EMBL" id="MDE46856.1"/>
    </source>
</evidence>
<dbReference type="SUPFAM" id="SSF49899">
    <property type="entry name" value="Concanavalin A-like lectins/glucanases"/>
    <property type="match status" value="1"/>
</dbReference>
<feature type="region of interest" description="Disordered" evidence="4">
    <location>
        <begin position="1436"/>
        <end position="1476"/>
    </location>
</feature>
<name>A0A6G1S8L9_9ACAR</name>
<feature type="compositionally biased region" description="Polar residues" evidence="4">
    <location>
        <begin position="2478"/>
        <end position="2490"/>
    </location>
</feature>
<feature type="domain" description="BEACH-type PH" evidence="6">
    <location>
        <begin position="1895"/>
        <end position="2050"/>
    </location>
</feature>
<feature type="compositionally biased region" description="Low complexity" evidence="4">
    <location>
        <begin position="1721"/>
        <end position="1736"/>
    </location>
</feature>
<dbReference type="PROSITE" id="PS50197">
    <property type="entry name" value="BEACH"/>
    <property type="match status" value="1"/>
</dbReference>
<feature type="region of interest" description="Disordered" evidence="4">
    <location>
        <begin position="1718"/>
        <end position="1742"/>
    </location>
</feature>
<dbReference type="Gene3D" id="2.130.10.10">
    <property type="entry name" value="YVTN repeat-like/Quinoprotein amine dehydrogenase"/>
    <property type="match status" value="1"/>
</dbReference>
<feature type="compositionally biased region" description="Low complexity" evidence="4">
    <location>
        <begin position="1436"/>
        <end position="1465"/>
    </location>
</feature>
<dbReference type="Gene3D" id="2.30.29.30">
    <property type="entry name" value="Pleckstrin-homology domain (PH domain)/Phosphotyrosine-binding domain (PTB)"/>
    <property type="match status" value="1"/>
</dbReference>
<dbReference type="InterPro" id="IPR036372">
    <property type="entry name" value="BEACH_dom_sf"/>
</dbReference>
<dbReference type="GO" id="GO:0005829">
    <property type="term" value="C:cytosol"/>
    <property type="evidence" value="ECO:0007669"/>
    <property type="project" value="TreeGrafter"/>
</dbReference>
<dbReference type="InterPro" id="IPR023362">
    <property type="entry name" value="PH-BEACH_dom"/>
</dbReference>
<feature type="region of interest" description="Disordered" evidence="4">
    <location>
        <begin position="1756"/>
        <end position="1883"/>
    </location>
</feature>
<keyword evidence="2" id="KW-0853">WD repeat</keyword>
<dbReference type="PROSITE" id="PS51783">
    <property type="entry name" value="PH_BEACH"/>
    <property type="match status" value="1"/>
</dbReference>